<sequence length="290" mass="30227">MFKKIIWGIISGTVWGVVFCAVLAGLFIGINQNLLTIVSSLLMGILWCTIISLIWKSLMGKNDESNKNYIIAGIIGGFFLGSAIGGLMLAILNRDANFGNTYILGAFLGGSFGFVWSLFKPPMFLGGVRIWGKYGAILGAIWGSFFGTIIGIVATLYLLFSSQGNIDASTSNLPQLLLAVLIFGSGNGAIGGIISGIIFGGLIRAYPLPLALELIGIRGAIVGAIWGSFLMAIALGIIGGISSIVIGDDLFLNVIISGPVTLLKGVIIGTGIGSIWGIISGAFWGGCGKW</sequence>
<name>Q116T7_TRIEI</name>
<feature type="transmembrane region" description="Helical" evidence="1">
    <location>
        <begin position="34"/>
        <end position="58"/>
    </location>
</feature>
<keyword evidence="1" id="KW-1133">Transmembrane helix</keyword>
<feature type="transmembrane region" description="Helical" evidence="1">
    <location>
        <begin position="180"/>
        <end position="203"/>
    </location>
</feature>
<organism evidence="2">
    <name type="scientific">Trichodesmium erythraeum (strain IMS101)</name>
    <dbReference type="NCBI Taxonomy" id="203124"/>
    <lineage>
        <taxon>Bacteria</taxon>
        <taxon>Bacillati</taxon>
        <taxon>Cyanobacteriota</taxon>
        <taxon>Cyanophyceae</taxon>
        <taxon>Oscillatoriophycideae</taxon>
        <taxon>Oscillatoriales</taxon>
        <taxon>Microcoleaceae</taxon>
        <taxon>Trichodesmium</taxon>
    </lineage>
</organism>
<evidence type="ECO:0000256" key="1">
    <source>
        <dbReference type="SAM" id="Phobius"/>
    </source>
</evidence>
<accession>Q116T7</accession>
<feature type="transmembrane region" description="Helical" evidence="1">
    <location>
        <begin position="70"/>
        <end position="92"/>
    </location>
</feature>
<dbReference type="EMBL" id="CP000393">
    <property type="protein sequence ID" value="ABG50487.1"/>
    <property type="molecule type" value="Genomic_DNA"/>
</dbReference>
<feature type="transmembrane region" description="Helical" evidence="1">
    <location>
        <begin position="266"/>
        <end position="287"/>
    </location>
</feature>
<dbReference type="RefSeq" id="WP_011610873.1">
    <property type="nucleotide sequence ID" value="NC_008312.1"/>
</dbReference>
<dbReference type="KEGG" id="ter:Tery_1125"/>
<dbReference type="eggNOG" id="COG4248">
    <property type="taxonomic scope" value="Bacteria"/>
</dbReference>
<reference evidence="2" key="1">
    <citation type="submission" date="2006-06" db="EMBL/GenBank/DDBJ databases">
        <title>Complete sequence of Trichodesmium erythraeum IMS101.</title>
        <authorList>
            <consortium name="US DOE Joint Genome Institute"/>
            <person name="Copeland A."/>
            <person name="Lucas S."/>
            <person name="Lapidus A."/>
            <person name="Barry K."/>
            <person name="Detter J.C."/>
            <person name="Glavina del Rio T."/>
            <person name="Hammon N."/>
            <person name="Israni S."/>
            <person name="Dalin E."/>
            <person name="Tice H."/>
            <person name="Pitluck S."/>
            <person name="Kiss H."/>
            <person name="Munk A.C."/>
            <person name="Brettin T."/>
            <person name="Bruce D."/>
            <person name="Han C."/>
            <person name="Tapia R."/>
            <person name="Gilna P."/>
            <person name="Schmutz J."/>
            <person name="Larimer F."/>
            <person name="Land M."/>
            <person name="Hauser L."/>
            <person name="Kyrpides N."/>
            <person name="Kim E."/>
            <person name="Richardson P."/>
        </authorList>
    </citation>
    <scope>NUCLEOTIDE SEQUENCE [LARGE SCALE GENOMIC DNA]</scope>
    <source>
        <strain evidence="2">IMS101</strain>
    </source>
</reference>
<evidence type="ECO:0000313" key="2">
    <source>
        <dbReference type="EMBL" id="ABG50487.1"/>
    </source>
</evidence>
<protein>
    <submittedName>
        <fullName evidence="2">Uncharacterized protein</fullName>
    </submittedName>
</protein>
<dbReference type="HOGENOM" id="CLU_959576_0_0_3"/>
<feature type="transmembrane region" description="Helical" evidence="1">
    <location>
        <begin position="131"/>
        <end position="160"/>
    </location>
</feature>
<keyword evidence="1" id="KW-0812">Transmembrane</keyword>
<feature type="transmembrane region" description="Helical" evidence="1">
    <location>
        <begin position="215"/>
        <end position="246"/>
    </location>
</feature>
<dbReference type="AlphaFoldDB" id="Q116T7"/>
<keyword evidence="1" id="KW-0472">Membrane</keyword>
<proteinExistence type="predicted"/>
<feature type="transmembrane region" description="Helical" evidence="1">
    <location>
        <begin position="7"/>
        <end position="28"/>
    </location>
</feature>
<dbReference type="OrthoDB" id="459173at2"/>
<gene>
    <name evidence="2" type="ordered locus">Tery_1125</name>
</gene>
<feature type="transmembrane region" description="Helical" evidence="1">
    <location>
        <begin position="98"/>
        <end position="119"/>
    </location>
</feature>